<proteinExistence type="predicted"/>
<keyword evidence="4" id="KW-1185">Reference proteome</keyword>
<organism evidence="3 4">
    <name type="scientific">Salegentibacter flavus</name>
    <dbReference type="NCBI Taxonomy" id="287099"/>
    <lineage>
        <taxon>Bacteria</taxon>
        <taxon>Pseudomonadati</taxon>
        <taxon>Bacteroidota</taxon>
        <taxon>Flavobacteriia</taxon>
        <taxon>Flavobacteriales</taxon>
        <taxon>Flavobacteriaceae</taxon>
        <taxon>Salegentibacter</taxon>
    </lineage>
</organism>
<feature type="transmembrane region" description="Helical" evidence="2">
    <location>
        <begin position="62"/>
        <end position="83"/>
    </location>
</feature>
<dbReference type="NCBIfam" id="TIGR01300">
    <property type="entry name" value="CPA3_mnhG_phaG"/>
    <property type="match status" value="1"/>
</dbReference>
<reference evidence="3 4" key="1">
    <citation type="submission" date="2016-10" db="EMBL/GenBank/DDBJ databases">
        <authorList>
            <person name="de Groot N.N."/>
        </authorList>
    </citation>
    <scope>NUCLEOTIDE SEQUENCE [LARGE SCALE GENOMIC DNA]</scope>
    <source>
        <strain evidence="3 4">DSM 17794</strain>
    </source>
</reference>
<dbReference type="Pfam" id="PF03334">
    <property type="entry name" value="PhaG_MnhG_YufB"/>
    <property type="match status" value="1"/>
</dbReference>
<evidence type="ECO:0000256" key="1">
    <source>
        <dbReference type="SAM" id="MobiDB-lite"/>
    </source>
</evidence>
<dbReference type="RefSeq" id="WP_093404510.1">
    <property type="nucleotide sequence ID" value="NZ_FOVL01000001.1"/>
</dbReference>
<evidence type="ECO:0000313" key="3">
    <source>
        <dbReference type="EMBL" id="SFN26005.1"/>
    </source>
</evidence>
<feature type="compositionally biased region" description="Acidic residues" evidence="1">
    <location>
        <begin position="134"/>
        <end position="146"/>
    </location>
</feature>
<feature type="transmembrane region" description="Helical" evidence="2">
    <location>
        <begin position="6"/>
        <end position="25"/>
    </location>
</feature>
<keyword evidence="2" id="KW-0472">Membrane</keyword>
<dbReference type="AlphaFoldDB" id="A0A1I4XJL5"/>
<dbReference type="EMBL" id="FOVL01000001">
    <property type="protein sequence ID" value="SFN26005.1"/>
    <property type="molecule type" value="Genomic_DNA"/>
</dbReference>
<dbReference type="NCBIfam" id="NF009314">
    <property type="entry name" value="PRK12674.1-2"/>
    <property type="match status" value="1"/>
</dbReference>
<feature type="region of interest" description="Disordered" evidence="1">
    <location>
        <begin position="117"/>
        <end position="146"/>
    </location>
</feature>
<keyword evidence="2" id="KW-0812">Transmembrane</keyword>
<dbReference type="PANTHER" id="PTHR34703">
    <property type="entry name" value="ANTIPORTER SUBUNIT MNHG2-RELATED"/>
    <property type="match status" value="1"/>
</dbReference>
<keyword evidence="2" id="KW-1133">Transmembrane helix</keyword>
<gene>
    <name evidence="3" type="ORF">SAMN05660413_00098</name>
</gene>
<dbReference type="Proteomes" id="UP000199153">
    <property type="component" value="Unassembled WGS sequence"/>
</dbReference>
<dbReference type="InterPro" id="IPR005133">
    <property type="entry name" value="PhaG_MnhG_YufB"/>
</dbReference>
<name>A0A1I4XJL5_9FLAO</name>
<sequence length="146" mass="16203">MSTIIIVILITLGTLFILLAAIGMIRMPDTYLRISVTTKAATLGVGLLLLSSAIYFNDLSTTSRALVIFLFVLLTAPVSAHLIGRASYFMGVKLWDKSVMDDLHGKYQKKTHVLKSEIDDTPGDNVMHDRPDYGNEDEEDEDELVK</sequence>
<evidence type="ECO:0000313" key="4">
    <source>
        <dbReference type="Proteomes" id="UP000199153"/>
    </source>
</evidence>
<dbReference type="OrthoDB" id="9806575at2"/>
<evidence type="ECO:0000256" key="2">
    <source>
        <dbReference type="SAM" id="Phobius"/>
    </source>
</evidence>
<dbReference type="PANTHER" id="PTHR34703:SF1">
    <property type="entry name" value="ANTIPORTER SUBUNIT MNHG2-RELATED"/>
    <property type="match status" value="1"/>
</dbReference>
<accession>A0A1I4XJL5</accession>
<dbReference type="STRING" id="287099.SAMN05660413_00098"/>
<dbReference type="GO" id="GO:0015385">
    <property type="term" value="F:sodium:proton antiporter activity"/>
    <property type="evidence" value="ECO:0007669"/>
    <property type="project" value="TreeGrafter"/>
</dbReference>
<feature type="transmembrane region" description="Helical" evidence="2">
    <location>
        <begin position="37"/>
        <end position="56"/>
    </location>
</feature>
<protein>
    <submittedName>
        <fullName evidence="3">Multicomponent Na+:H+ antiporter subunit G</fullName>
    </submittedName>
</protein>